<evidence type="ECO:0000313" key="2">
    <source>
        <dbReference type="Proteomes" id="UP000297851"/>
    </source>
</evidence>
<reference evidence="1 2" key="1">
    <citation type="submission" date="2019-03" db="EMBL/GenBank/DDBJ databases">
        <title>Genomics of glacier-inhabiting Cryobacterium strains.</title>
        <authorList>
            <person name="Liu Q."/>
            <person name="Xin Y.-H."/>
        </authorList>
    </citation>
    <scope>NUCLEOTIDE SEQUENCE [LARGE SCALE GENOMIC DNA]</scope>
    <source>
        <strain evidence="1 2">TMT2-16</strain>
    </source>
</reference>
<gene>
    <name evidence="1" type="ORF">E3T25_03625</name>
</gene>
<evidence type="ECO:0008006" key="3">
    <source>
        <dbReference type="Google" id="ProtNLM"/>
    </source>
</evidence>
<organism evidence="1 2">
    <name type="scientific">Cryobacterium sandaracinum</name>
    <dbReference type="NCBI Taxonomy" id="1259247"/>
    <lineage>
        <taxon>Bacteria</taxon>
        <taxon>Bacillati</taxon>
        <taxon>Actinomycetota</taxon>
        <taxon>Actinomycetes</taxon>
        <taxon>Micrococcales</taxon>
        <taxon>Microbacteriaceae</taxon>
        <taxon>Cryobacterium</taxon>
    </lineage>
</organism>
<protein>
    <recommendedName>
        <fullName evidence="3">Rhamnan synthesis protein F</fullName>
    </recommendedName>
</protein>
<dbReference type="EMBL" id="SOGO01000011">
    <property type="protein sequence ID" value="TFD05747.1"/>
    <property type="molecule type" value="Genomic_DNA"/>
</dbReference>
<comment type="caution">
    <text evidence="1">The sequence shown here is derived from an EMBL/GenBank/DDBJ whole genome shotgun (WGS) entry which is preliminary data.</text>
</comment>
<accession>A0ABY2JH99</accession>
<dbReference type="InterPro" id="IPR007739">
    <property type="entry name" value="RgpF"/>
</dbReference>
<sequence>MPTAKPARMSAQRVLEATKSSIRFDRGSPRLPVTDRVAIVASYGPTASVSLSLVTLTAELERNGYTVIIVRASADDTPLDWPADAASNPIIVRRSNVGYDFGSWSVGLDLFPAVRKKPFVILANDSLVGPFASLDPVIHDFETSSTDVWAATNTSQLFDHVQSFFVGYRAGILNNPALRQFWSSLTVETDKSLIIDRYELGLSRMLFAEGLTTSVCFESERLVFPTENPTMQGWRDLLQLGFPFIKRELLTNPAVVADGGDVPSEVESRYGTDPRDWL</sequence>
<name>A0ABY2JH99_9MICO</name>
<proteinExistence type="predicted"/>
<evidence type="ECO:0000313" key="1">
    <source>
        <dbReference type="EMBL" id="TFD05747.1"/>
    </source>
</evidence>
<dbReference type="Proteomes" id="UP000297851">
    <property type="component" value="Unassembled WGS sequence"/>
</dbReference>
<keyword evidence="2" id="KW-1185">Reference proteome</keyword>
<dbReference type="Pfam" id="PF05045">
    <property type="entry name" value="RgpF"/>
    <property type="match status" value="1"/>
</dbReference>